<feature type="region of interest" description="Disordered" evidence="1">
    <location>
        <begin position="1"/>
        <end position="190"/>
    </location>
</feature>
<reference evidence="2" key="1">
    <citation type="submission" date="2020-02" db="EMBL/GenBank/DDBJ databases">
        <authorList>
            <person name="Meier V. D."/>
        </authorList>
    </citation>
    <scope>NUCLEOTIDE SEQUENCE</scope>
    <source>
        <strain evidence="2">AVDCRST_MAG49</strain>
    </source>
</reference>
<dbReference type="AlphaFoldDB" id="A0A6J4VDT8"/>
<name>A0A6J4VDT8_9BACT</name>
<sequence>WAMWGTADSGRGWRRRCGAGTSPRPTWRGPSASPTPRFPAGGAGRSSRRSATSSAWRTPWPCPAPTSTASPATPSPTRRAWRPTFLTPRPRPSSRPTRPGSGGSSSGTSHASSGPPTPSPARRSRPAWSARTPGPLTTPWGRAPRARAPRARPRSGSRPGPGGNPMSPNPRRGTERGGRALTGRRGGERR</sequence>
<gene>
    <name evidence="2" type="ORF">AVDCRST_MAG49-4171</name>
</gene>
<feature type="non-terminal residue" evidence="2">
    <location>
        <position position="1"/>
    </location>
</feature>
<feature type="non-terminal residue" evidence="2">
    <location>
        <position position="190"/>
    </location>
</feature>
<evidence type="ECO:0000256" key="1">
    <source>
        <dbReference type="SAM" id="MobiDB-lite"/>
    </source>
</evidence>
<accession>A0A6J4VDT8</accession>
<protein>
    <submittedName>
        <fullName evidence="2">Uncharacterized protein</fullName>
    </submittedName>
</protein>
<proteinExistence type="predicted"/>
<dbReference type="EMBL" id="CADCWG010000304">
    <property type="protein sequence ID" value="CAA9576281.1"/>
    <property type="molecule type" value="Genomic_DNA"/>
</dbReference>
<feature type="compositionally biased region" description="Basic residues" evidence="1">
    <location>
        <begin position="144"/>
        <end position="155"/>
    </location>
</feature>
<feature type="compositionally biased region" description="Low complexity" evidence="1">
    <location>
        <begin position="156"/>
        <end position="171"/>
    </location>
</feature>
<feature type="compositionally biased region" description="Low complexity" evidence="1">
    <location>
        <begin position="49"/>
        <end position="77"/>
    </location>
</feature>
<organism evidence="2">
    <name type="scientific">uncultured Thermomicrobiales bacterium</name>
    <dbReference type="NCBI Taxonomy" id="1645740"/>
    <lineage>
        <taxon>Bacteria</taxon>
        <taxon>Pseudomonadati</taxon>
        <taxon>Thermomicrobiota</taxon>
        <taxon>Thermomicrobia</taxon>
        <taxon>Thermomicrobiales</taxon>
        <taxon>environmental samples</taxon>
    </lineage>
</organism>
<evidence type="ECO:0000313" key="2">
    <source>
        <dbReference type="EMBL" id="CAA9576281.1"/>
    </source>
</evidence>